<protein>
    <recommendedName>
        <fullName evidence="4">G-D-S-L family lipolytic protein</fullName>
    </recommendedName>
</protein>
<sequence length="458" mass="48928">MNKFLYKSGLAALALAAFLSSCKPEIDAPKASAGEANFERYVSLGNSLTAGFADGALYRGGQEVSYPNILAQQFKLVGGGEFRQPLLAEAVEASSPKINGSNIILDHRLKLASVTDCMGTSLSPVVSGSTTYTAQELFVKFAPTNQGPYNNLGVPGAKSFHLIAPNYGDPMGIFANPRTANPFFVRFAASPSVTILEQAMAQNPTFLSLWIGNNDVLGYATQGGDGDEIITPKANFEFAINQIINAMALKNVKGVIANIPDLTKAPFFTTVPYNGLVLKRQGQADSLKAAYRGAVNFKVGQNPFMVVEDGTVRPITSEELILLPASSAIKCQGLGSRTPIPDNLVLSKPEIDAIRNAVADYNEALKRLVDNANAAKPNSLAFVDAYSILNEIAGGISRNQVTYNTALVTGNIFSLDGLHFSPRGNAIVANEFIKAINEKYKSSIPTVNETNYNTVLFP</sequence>
<proteinExistence type="predicted"/>
<keyword evidence="1" id="KW-0732">Signal</keyword>
<feature type="chain" id="PRO_5025055566" description="G-D-S-L family lipolytic protein" evidence="1">
    <location>
        <begin position="23"/>
        <end position="458"/>
    </location>
</feature>
<name>A0A5N1J290_9BACT</name>
<dbReference type="InterPro" id="IPR036514">
    <property type="entry name" value="SGNH_hydro_sf"/>
</dbReference>
<evidence type="ECO:0000313" key="2">
    <source>
        <dbReference type="EMBL" id="KAA9340167.1"/>
    </source>
</evidence>
<organism evidence="2 3">
    <name type="scientific">Adhaeribacter soli</name>
    <dbReference type="NCBI Taxonomy" id="2607655"/>
    <lineage>
        <taxon>Bacteria</taxon>
        <taxon>Pseudomonadati</taxon>
        <taxon>Bacteroidota</taxon>
        <taxon>Cytophagia</taxon>
        <taxon>Cytophagales</taxon>
        <taxon>Hymenobacteraceae</taxon>
        <taxon>Adhaeribacter</taxon>
    </lineage>
</organism>
<dbReference type="RefSeq" id="WP_150903240.1">
    <property type="nucleotide sequence ID" value="NZ_VTWT01000003.1"/>
</dbReference>
<dbReference type="Gene3D" id="3.40.50.1110">
    <property type="entry name" value="SGNH hydrolase"/>
    <property type="match status" value="1"/>
</dbReference>
<keyword evidence="3" id="KW-1185">Reference proteome</keyword>
<evidence type="ECO:0008006" key="4">
    <source>
        <dbReference type="Google" id="ProtNLM"/>
    </source>
</evidence>
<reference evidence="2 3" key="1">
    <citation type="submission" date="2019-09" db="EMBL/GenBank/DDBJ databases">
        <title>Genome sequence of Adhaeribacter sp. M2.</title>
        <authorList>
            <person name="Srinivasan S."/>
        </authorList>
    </citation>
    <scope>NUCLEOTIDE SEQUENCE [LARGE SCALE GENOMIC DNA]</scope>
    <source>
        <strain evidence="2 3">M2</strain>
    </source>
</reference>
<dbReference type="SUPFAM" id="SSF52266">
    <property type="entry name" value="SGNH hydrolase"/>
    <property type="match status" value="1"/>
</dbReference>
<dbReference type="PROSITE" id="PS51257">
    <property type="entry name" value="PROKAR_LIPOPROTEIN"/>
    <property type="match status" value="1"/>
</dbReference>
<dbReference type="Proteomes" id="UP000326570">
    <property type="component" value="Unassembled WGS sequence"/>
</dbReference>
<accession>A0A5N1J290</accession>
<dbReference type="AlphaFoldDB" id="A0A5N1J290"/>
<feature type="signal peptide" evidence="1">
    <location>
        <begin position="1"/>
        <end position="22"/>
    </location>
</feature>
<evidence type="ECO:0000313" key="3">
    <source>
        <dbReference type="Proteomes" id="UP000326570"/>
    </source>
</evidence>
<dbReference type="Pfam" id="PF00657">
    <property type="entry name" value="Lipase_GDSL"/>
    <property type="match status" value="1"/>
</dbReference>
<dbReference type="GO" id="GO:0016788">
    <property type="term" value="F:hydrolase activity, acting on ester bonds"/>
    <property type="evidence" value="ECO:0007669"/>
    <property type="project" value="InterPro"/>
</dbReference>
<comment type="caution">
    <text evidence="2">The sequence shown here is derived from an EMBL/GenBank/DDBJ whole genome shotgun (WGS) entry which is preliminary data.</text>
</comment>
<gene>
    <name evidence="2" type="ORF">F0P94_07415</name>
</gene>
<dbReference type="EMBL" id="VTWT01000003">
    <property type="protein sequence ID" value="KAA9340167.1"/>
    <property type="molecule type" value="Genomic_DNA"/>
</dbReference>
<evidence type="ECO:0000256" key="1">
    <source>
        <dbReference type="SAM" id="SignalP"/>
    </source>
</evidence>
<dbReference type="InterPro" id="IPR001087">
    <property type="entry name" value="GDSL"/>
</dbReference>